<dbReference type="InterPro" id="IPR039426">
    <property type="entry name" value="TonB-dep_rcpt-like"/>
</dbReference>
<dbReference type="RefSeq" id="WP_382420020.1">
    <property type="nucleotide sequence ID" value="NZ_JBHSCW010000001.1"/>
</dbReference>
<keyword evidence="2 10" id="KW-0813">Transport</keyword>
<evidence type="ECO:0000313" key="16">
    <source>
        <dbReference type="Proteomes" id="UP001595799"/>
    </source>
</evidence>
<dbReference type="CDD" id="cd01347">
    <property type="entry name" value="ligand_gated_channel"/>
    <property type="match status" value="1"/>
</dbReference>
<comment type="caution">
    <text evidence="15">The sequence shown here is derived from an EMBL/GenBank/DDBJ whole genome shotgun (WGS) entry which is preliminary data.</text>
</comment>
<feature type="signal peptide" evidence="12">
    <location>
        <begin position="1"/>
        <end position="33"/>
    </location>
</feature>
<evidence type="ECO:0000256" key="7">
    <source>
        <dbReference type="ARBA" id="ARBA00023077"/>
    </source>
</evidence>
<keyword evidence="7 11" id="KW-0798">TonB box</keyword>
<accession>A0ABV8UHP2</accession>
<dbReference type="Pfam" id="PF00593">
    <property type="entry name" value="TonB_dep_Rec_b-barrel"/>
    <property type="match status" value="1"/>
</dbReference>
<dbReference type="Pfam" id="PF07715">
    <property type="entry name" value="Plug"/>
    <property type="match status" value="1"/>
</dbReference>
<dbReference type="EMBL" id="JBHSCW010000001">
    <property type="protein sequence ID" value="MFC4349999.1"/>
    <property type="molecule type" value="Genomic_DNA"/>
</dbReference>
<comment type="subcellular location">
    <subcellularLocation>
        <location evidence="1 10">Cell outer membrane</location>
        <topology evidence="1 10">Multi-pass membrane protein</topology>
    </subcellularLocation>
</comment>
<evidence type="ECO:0000256" key="6">
    <source>
        <dbReference type="ARBA" id="ARBA00023065"/>
    </source>
</evidence>
<evidence type="ECO:0000256" key="11">
    <source>
        <dbReference type="RuleBase" id="RU003357"/>
    </source>
</evidence>
<proteinExistence type="inferred from homology"/>
<evidence type="ECO:0000259" key="14">
    <source>
        <dbReference type="Pfam" id="PF07715"/>
    </source>
</evidence>
<evidence type="ECO:0000256" key="4">
    <source>
        <dbReference type="ARBA" id="ARBA00022692"/>
    </source>
</evidence>
<dbReference type="InterPro" id="IPR036942">
    <property type="entry name" value="Beta-barrel_TonB_sf"/>
</dbReference>
<dbReference type="InterPro" id="IPR037066">
    <property type="entry name" value="Plug_dom_sf"/>
</dbReference>
<evidence type="ECO:0000256" key="3">
    <source>
        <dbReference type="ARBA" id="ARBA00022452"/>
    </source>
</evidence>
<dbReference type="PROSITE" id="PS52016">
    <property type="entry name" value="TONB_DEPENDENT_REC_3"/>
    <property type="match status" value="1"/>
</dbReference>
<dbReference type="PANTHER" id="PTHR30069">
    <property type="entry name" value="TONB-DEPENDENT OUTER MEMBRANE RECEPTOR"/>
    <property type="match status" value="1"/>
</dbReference>
<evidence type="ECO:0000256" key="5">
    <source>
        <dbReference type="ARBA" id="ARBA00022729"/>
    </source>
</evidence>
<dbReference type="SUPFAM" id="SSF56935">
    <property type="entry name" value="Porins"/>
    <property type="match status" value="1"/>
</dbReference>
<keyword evidence="6" id="KW-0406">Ion transport</keyword>
<dbReference type="Gene3D" id="2.40.170.20">
    <property type="entry name" value="TonB-dependent receptor, beta-barrel domain"/>
    <property type="match status" value="1"/>
</dbReference>
<keyword evidence="3 10" id="KW-1134">Transmembrane beta strand</keyword>
<dbReference type="InterPro" id="IPR012910">
    <property type="entry name" value="Plug_dom"/>
</dbReference>
<evidence type="ECO:0000256" key="9">
    <source>
        <dbReference type="ARBA" id="ARBA00023237"/>
    </source>
</evidence>
<dbReference type="PANTHER" id="PTHR30069:SF53">
    <property type="entry name" value="COLICIN I RECEPTOR-RELATED"/>
    <property type="match status" value="1"/>
</dbReference>
<keyword evidence="16" id="KW-1185">Reference proteome</keyword>
<gene>
    <name evidence="15" type="ORF">ACFOW6_00430</name>
</gene>
<keyword evidence="15" id="KW-0675">Receptor</keyword>
<sequence>MLSVFSGRPGRHFRFFSLALLSFASLGAPPSLAQDESSEILQEPLQLDDISVTANMVPTEKSKVGSSVTRFTGEELEERRTRLVSDVLREVPGVAVNRTGPVGQLTQVRIRGSEGNQTLVLIDGMRVNDPSAGSEFDFAHLLAEEVERVEVLRGPQSALYGSDALGGVINIVTRSGSREPEARIKAEGGSFNTALGHASFSDGGEKYDYIVSGTGFRTKGTSVADKRNGHDEADGYENLTGFAKMNLRPVDNFEFSFVGRFVDFDSQGDEEIAGVGAVDGDGSTEGTQVYTRAQGRLNLLDDRWEQTLGLSYVRHRRDYLDDGDVTSHYEGETRRIDYQSDFSFETPSLLDASHVATFAIQHEDRAAISESAFSTFDRDISSTGFVGQYQATLFERLTLTGSLRHDRNELFEDTNTYRATAAFSIFETGTKLRASYGTGVKNPTLFELYGYTNTYRGNPDLEPEEARGWDVGFDQNFWNSRAMLDATYFEQRIDNLIQGTGESSINLSGETKVRGVELGLTAEVLENLTARASYTYTHGEDAAGEELVRRPKHLASLNLNYRFLEDRANLNLGVIYNGDQKDWAFNSDWTRRPVDMQDYVLVNLAASYRLNENAEIYGRVDNLLNEEYQEVYSYGTPGRAGYAGIRLRF</sequence>
<dbReference type="InterPro" id="IPR000531">
    <property type="entry name" value="Beta-barrel_TonB"/>
</dbReference>
<organism evidence="15 16">
    <name type="scientific">Fodinicurvata halophila</name>
    <dbReference type="NCBI Taxonomy" id="1419723"/>
    <lineage>
        <taxon>Bacteria</taxon>
        <taxon>Pseudomonadati</taxon>
        <taxon>Pseudomonadota</taxon>
        <taxon>Alphaproteobacteria</taxon>
        <taxon>Rhodospirillales</taxon>
        <taxon>Rhodovibrionaceae</taxon>
        <taxon>Fodinicurvata</taxon>
    </lineage>
</organism>
<evidence type="ECO:0000256" key="2">
    <source>
        <dbReference type="ARBA" id="ARBA00022448"/>
    </source>
</evidence>
<dbReference type="Gene3D" id="2.170.130.10">
    <property type="entry name" value="TonB-dependent receptor, plug domain"/>
    <property type="match status" value="1"/>
</dbReference>
<name>A0ABV8UHP2_9PROT</name>
<keyword evidence="8 10" id="KW-0472">Membrane</keyword>
<protein>
    <submittedName>
        <fullName evidence="15">TonB-dependent receptor plug domain-containing protein</fullName>
    </submittedName>
</protein>
<keyword evidence="4 10" id="KW-0812">Transmembrane</keyword>
<comment type="similarity">
    <text evidence="10 11">Belongs to the TonB-dependent receptor family.</text>
</comment>
<keyword evidence="9 10" id="KW-0998">Cell outer membrane</keyword>
<dbReference type="Proteomes" id="UP001595799">
    <property type="component" value="Unassembled WGS sequence"/>
</dbReference>
<evidence type="ECO:0000256" key="12">
    <source>
        <dbReference type="SAM" id="SignalP"/>
    </source>
</evidence>
<evidence type="ECO:0000256" key="8">
    <source>
        <dbReference type="ARBA" id="ARBA00023136"/>
    </source>
</evidence>
<evidence type="ECO:0000259" key="13">
    <source>
        <dbReference type="Pfam" id="PF00593"/>
    </source>
</evidence>
<feature type="domain" description="TonB-dependent receptor-like beta-barrel" evidence="13">
    <location>
        <begin position="278"/>
        <end position="623"/>
    </location>
</feature>
<evidence type="ECO:0000313" key="15">
    <source>
        <dbReference type="EMBL" id="MFC4349999.1"/>
    </source>
</evidence>
<feature type="domain" description="TonB-dependent receptor plug" evidence="14">
    <location>
        <begin position="61"/>
        <end position="168"/>
    </location>
</feature>
<feature type="chain" id="PRO_5045928680" evidence="12">
    <location>
        <begin position="34"/>
        <end position="649"/>
    </location>
</feature>
<evidence type="ECO:0000256" key="10">
    <source>
        <dbReference type="PROSITE-ProRule" id="PRU01360"/>
    </source>
</evidence>
<keyword evidence="5 12" id="KW-0732">Signal</keyword>
<evidence type="ECO:0000256" key="1">
    <source>
        <dbReference type="ARBA" id="ARBA00004571"/>
    </source>
</evidence>
<reference evidence="16" key="1">
    <citation type="journal article" date="2019" name="Int. J. Syst. Evol. Microbiol.">
        <title>The Global Catalogue of Microorganisms (GCM) 10K type strain sequencing project: providing services to taxonomists for standard genome sequencing and annotation.</title>
        <authorList>
            <consortium name="The Broad Institute Genomics Platform"/>
            <consortium name="The Broad Institute Genome Sequencing Center for Infectious Disease"/>
            <person name="Wu L."/>
            <person name="Ma J."/>
        </authorList>
    </citation>
    <scope>NUCLEOTIDE SEQUENCE [LARGE SCALE GENOMIC DNA]</scope>
    <source>
        <strain evidence="16">CECT 8472</strain>
    </source>
</reference>